<dbReference type="STRING" id="980561.A1359_06675"/>
<organism evidence="1 2">
    <name type="scientific">Methylomonas lenta</name>
    <dbReference type="NCBI Taxonomy" id="980561"/>
    <lineage>
        <taxon>Bacteria</taxon>
        <taxon>Pseudomonadati</taxon>
        <taxon>Pseudomonadota</taxon>
        <taxon>Gammaproteobacteria</taxon>
        <taxon>Methylococcales</taxon>
        <taxon>Methylococcaceae</taxon>
        <taxon>Methylomonas</taxon>
    </lineage>
</organism>
<dbReference type="EMBL" id="LUUI01000092">
    <property type="protein sequence ID" value="OAI16875.1"/>
    <property type="molecule type" value="Genomic_DNA"/>
</dbReference>
<keyword evidence="2" id="KW-1185">Reference proteome</keyword>
<proteinExistence type="predicted"/>
<reference evidence="1 2" key="1">
    <citation type="submission" date="2016-03" db="EMBL/GenBank/DDBJ databases">
        <authorList>
            <person name="Ploux O."/>
        </authorList>
    </citation>
    <scope>NUCLEOTIDE SEQUENCE [LARGE SCALE GENOMIC DNA]</scope>
    <source>
        <strain evidence="1 2">R-45370</strain>
    </source>
</reference>
<dbReference type="AlphaFoldDB" id="A0A177NG72"/>
<gene>
    <name evidence="1" type="ORF">A1359_06675</name>
</gene>
<dbReference type="Proteomes" id="UP000078476">
    <property type="component" value="Unassembled WGS sequence"/>
</dbReference>
<accession>A0A177NG72</accession>
<sequence>MALGSILLAAINLLQFCLLYLKAAGFGVEVIVIWLFIDNIWSIGEHCYFARALGQWSSTKGGVLHHLNELLDLALEDVSK</sequence>
<name>A0A177NG72_9GAMM</name>
<evidence type="ECO:0000313" key="1">
    <source>
        <dbReference type="EMBL" id="OAI16875.1"/>
    </source>
</evidence>
<comment type="caution">
    <text evidence="1">The sequence shown here is derived from an EMBL/GenBank/DDBJ whole genome shotgun (WGS) entry which is preliminary data.</text>
</comment>
<protein>
    <submittedName>
        <fullName evidence="1">Uncharacterized protein</fullName>
    </submittedName>
</protein>
<evidence type="ECO:0000313" key="2">
    <source>
        <dbReference type="Proteomes" id="UP000078476"/>
    </source>
</evidence>